<dbReference type="GO" id="GO:0005886">
    <property type="term" value="C:plasma membrane"/>
    <property type="evidence" value="ECO:0007669"/>
    <property type="project" value="TreeGrafter"/>
</dbReference>
<dbReference type="PROSITE" id="PS51885">
    <property type="entry name" value="NEPRILYSIN"/>
    <property type="match status" value="1"/>
</dbReference>
<keyword evidence="2" id="KW-0472">Membrane</keyword>
<organism evidence="3 4">
    <name type="scientific">Rhipicephalus sanguineus</name>
    <name type="common">Brown dog tick</name>
    <name type="synonym">Ixodes sanguineus</name>
    <dbReference type="NCBI Taxonomy" id="34632"/>
    <lineage>
        <taxon>Eukaryota</taxon>
        <taxon>Metazoa</taxon>
        <taxon>Ecdysozoa</taxon>
        <taxon>Arthropoda</taxon>
        <taxon>Chelicerata</taxon>
        <taxon>Arachnida</taxon>
        <taxon>Acari</taxon>
        <taxon>Parasitiformes</taxon>
        <taxon>Ixodida</taxon>
        <taxon>Ixodoidea</taxon>
        <taxon>Ixodidae</taxon>
        <taxon>Rhipicephalinae</taxon>
        <taxon>Rhipicephalus</taxon>
        <taxon>Rhipicephalus</taxon>
    </lineage>
</organism>
<dbReference type="GO" id="GO:0016485">
    <property type="term" value="P:protein processing"/>
    <property type="evidence" value="ECO:0007669"/>
    <property type="project" value="TreeGrafter"/>
</dbReference>
<keyword evidence="4" id="KW-1185">Reference proteome</keyword>
<feature type="compositionally biased region" description="Basic residues" evidence="1">
    <location>
        <begin position="24"/>
        <end position="49"/>
    </location>
</feature>
<dbReference type="Gene3D" id="3.40.390.10">
    <property type="entry name" value="Collagenase (Catalytic Domain)"/>
    <property type="match status" value="1"/>
</dbReference>
<proteinExistence type="predicted"/>
<dbReference type="SUPFAM" id="SSF55486">
    <property type="entry name" value="Metalloproteases ('zincins'), catalytic domain"/>
    <property type="match status" value="1"/>
</dbReference>
<name>A0A9D4SYC5_RHISA</name>
<feature type="transmembrane region" description="Helical" evidence="2">
    <location>
        <begin position="80"/>
        <end position="105"/>
    </location>
</feature>
<dbReference type="EMBL" id="JABSTV010001250">
    <property type="protein sequence ID" value="KAH7956753.1"/>
    <property type="molecule type" value="Genomic_DNA"/>
</dbReference>
<reference evidence="3" key="1">
    <citation type="journal article" date="2020" name="Cell">
        <title>Large-Scale Comparative Analyses of Tick Genomes Elucidate Their Genetic Diversity and Vector Capacities.</title>
        <authorList>
            <consortium name="Tick Genome and Microbiome Consortium (TIGMIC)"/>
            <person name="Jia N."/>
            <person name="Wang J."/>
            <person name="Shi W."/>
            <person name="Du L."/>
            <person name="Sun Y."/>
            <person name="Zhan W."/>
            <person name="Jiang J.F."/>
            <person name="Wang Q."/>
            <person name="Zhang B."/>
            <person name="Ji P."/>
            <person name="Bell-Sakyi L."/>
            <person name="Cui X.M."/>
            <person name="Yuan T.T."/>
            <person name="Jiang B.G."/>
            <person name="Yang W.F."/>
            <person name="Lam T.T."/>
            <person name="Chang Q.C."/>
            <person name="Ding S.J."/>
            <person name="Wang X.J."/>
            <person name="Zhu J.G."/>
            <person name="Ruan X.D."/>
            <person name="Zhao L."/>
            <person name="Wei J.T."/>
            <person name="Ye R.Z."/>
            <person name="Que T.C."/>
            <person name="Du C.H."/>
            <person name="Zhou Y.H."/>
            <person name="Cheng J.X."/>
            <person name="Dai P.F."/>
            <person name="Guo W.B."/>
            <person name="Han X.H."/>
            <person name="Huang E.J."/>
            <person name="Li L.F."/>
            <person name="Wei W."/>
            <person name="Gao Y.C."/>
            <person name="Liu J.Z."/>
            <person name="Shao H.Z."/>
            <person name="Wang X."/>
            <person name="Wang C.C."/>
            <person name="Yang T.C."/>
            <person name="Huo Q.B."/>
            <person name="Li W."/>
            <person name="Chen H.Y."/>
            <person name="Chen S.E."/>
            <person name="Zhou L.G."/>
            <person name="Ni X.B."/>
            <person name="Tian J.H."/>
            <person name="Sheng Y."/>
            <person name="Liu T."/>
            <person name="Pan Y.S."/>
            <person name="Xia L.Y."/>
            <person name="Li J."/>
            <person name="Zhao F."/>
            <person name="Cao W.C."/>
        </authorList>
    </citation>
    <scope>NUCLEOTIDE SEQUENCE</scope>
    <source>
        <strain evidence="3">Rsan-2018</strain>
    </source>
</reference>
<evidence type="ECO:0000256" key="1">
    <source>
        <dbReference type="SAM" id="MobiDB-lite"/>
    </source>
</evidence>
<keyword evidence="2" id="KW-0812">Transmembrane</keyword>
<protein>
    <recommendedName>
        <fullName evidence="5">Peptidase M13 N-terminal domain-containing protein</fullName>
    </recommendedName>
</protein>
<dbReference type="PANTHER" id="PTHR11733">
    <property type="entry name" value="ZINC METALLOPROTEASE FAMILY M13 NEPRILYSIN-RELATED"/>
    <property type="match status" value="1"/>
</dbReference>
<dbReference type="GO" id="GO:0004222">
    <property type="term" value="F:metalloendopeptidase activity"/>
    <property type="evidence" value="ECO:0007669"/>
    <property type="project" value="InterPro"/>
</dbReference>
<keyword evidence="2" id="KW-1133">Transmembrane helix</keyword>
<reference evidence="3" key="2">
    <citation type="submission" date="2021-09" db="EMBL/GenBank/DDBJ databases">
        <authorList>
            <person name="Jia N."/>
            <person name="Wang J."/>
            <person name="Shi W."/>
            <person name="Du L."/>
            <person name="Sun Y."/>
            <person name="Zhan W."/>
            <person name="Jiang J."/>
            <person name="Wang Q."/>
            <person name="Zhang B."/>
            <person name="Ji P."/>
            <person name="Sakyi L.B."/>
            <person name="Cui X."/>
            <person name="Yuan T."/>
            <person name="Jiang B."/>
            <person name="Yang W."/>
            <person name="Lam T.T.-Y."/>
            <person name="Chang Q."/>
            <person name="Ding S."/>
            <person name="Wang X."/>
            <person name="Zhu J."/>
            <person name="Ruan X."/>
            <person name="Zhao L."/>
            <person name="Wei J."/>
            <person name="Que T."/>
            <person name="Du C."/>
            <person name="Cheng J."/>
            <person name="Dai P."/>
            <person name="Han X."/>
            <person name="Huang E."/>
            <person name="Gao Y."/>
            <person name="Liu J."/>
            <person name="Shao H."/>
            <person name="Ye R."/>
            <person name="Li L."/>
            <person name="Wei W."/>
            <person name="Wang X."/>
            <person name="Wang C."/>
            <person name="Huo Q."/>
            <person name="Li W."/>
            <person name="Guo W."/>
            <person name="Chen H."/>
            <person name="Chen S."/>
            <person name="Zhou L."/>
            <person name="Zhou L."/>
            <person name="Ni X."/>
            <person name="Tian J."/>
            <person name="Zhou Y."/>
            <person name="Sheng Y."/>
            <person name="Liu T."/>
            <person name="Pan Y."/>
            <person name="Xia L."/>
            <person name="Li J."/>
            <person name="Zhao F."/>
            <person name="Cao W."/>
        </authorList>
    </citation>
    <scope>NUCLEOTIDE SEQUENCE</scope>
    <source>
        <strain evidence="3">Rsan-2018</strain>
        <tissue evidence="3">Larvae</tissue>
    </source>
</reference>
<evidence type="ECO:0000256" key="2">
    <source>
        <dbReference type="SAM" id="Phobius"/>
    </source>
</evidence>
<feature type="region of interest" description="Disordered" evidence="1">
    <location>
        <begin position="1"/>
        <end position="53"/>
    </location>
</feature>
<dbReference type="Gene3D" id="1.10.1380.10">
    <property type="entry name" value="Neutral endopeptidase , domain2"/>
    <property type="match status" value="1"/>
</dbReference>
<dbReference type="AlphaFoldDB" id="A0A9D4SYC5"/>
<sequence>MDRAELPASTAASTEKADVAPVHKSPRPSRRKSSSRSNVHHHEGHHGKRRASEKAYFRNPISRAFKAKGEQDSRSESSRLAVSAVIALATLLVSALTTSIMTWLLPSGGSVHHLLTQRIQSVCNSHDCRSAVRLLDLSLDSGANACHDAYDFVCGHWKSTGHNGSTQSYHESLHDQYVPLAHNTLTAQRSRKSSGRPEVRQLVKLYSSCLAFFSNESSNLQELWKAAGVDAAKWLNVTGFAELVSLIVSSAYRNKMPSMVHVQWSDRGGTEVAIVRTGRSLKTDAPVSDIVSAVLDRVPDGLTPSSTKAEISAEFLRIEDTISNITEASTSYEPALPVAATALDMPGLRVTWARLLNRTGIVTAFMCNSISGVRGIVDTLASTQLRVAALYALLVPFSSLVGLDVRAAEHRGHNNVAAKRKICLGSVELLLPKTFQRTLRKVVDVKAAMVDVFLMCKRLLMVSEHHLTIAKDVKLNATLLKEACALGVSNAEAGAGSGEAVLKTKEVWHGDDFAVNLVLYTGATGRAVNVSEMLVENLRRRRFVPLALMLPDFYYSHATEPSINYATLGVFLAEMVAEHAMPEQRTSEYKKCFATYAKAQLALTLPFPDVDHVWRTRWAMIASQKASSKDGRDLDLTASRRLAQLYYLRFAHTFCGERDKTRLLALRYAVMTSQNYAETFDCAKPKPIDC</sequence>
<dbReference type="InterPro" id="IPR000718">
    <property type="entry name" value="Peptidase_M13"/>
</dbReference>
<evidence type="ECO:0008006" key="5">
    <source>
        <dbReference type="Google" id="ProtNLM"/>
    </source>
</evidence>
<dbReference type="PANTHER" id="PTHR11733:SF241">
    <property type="entry name" value="GH26575P-RELATED"/>
    <property type="match status" value="1"/>
</dbReference>
<gene>
    <name evidence="3" type="ORF">HPB52_012426</name>
</gene>
<evidence type="ECO:0000313" key="4">
    <source>
        <dbReference type="Proteomes" id="UP000821837"/>
    </source>
</evidence>
<dbReference type="Proteomes" id="UP000821837">
    <property type="component" value="Unassembled WGS sequence"/>
</dbReference>
<accession>A0A9D4SYC5</accession>
<comment type="caution">
    <text evidence="3">The sequence shown here is derived from an EMBL/GenBank/DDBJ whole genome shotgun (WGS) entry which is preliminary data.</text>
</comment>
<evidence type="ECO:0000313" key="3">
    <source>
        <dbReference type="EMBL" id="KAH7956753.1"/>
    </source>
</evidence>
<dbReference type="InterPro" id="IPR024079">
    <property type="entry name" value="MetalloPept_cat_dom_sf"/>
</dbReference>
<dbReference type="InterPro" id="IPR042089">
    <property type="entry name" value="Peptidase_M13_dom_2"/>
</dbReference>